<dbReference type="GO" id="GO:0005737">
    <property type="term" value="C:cytoplasm"/>
    <property type="evidence" value="ECO:0007669"/>
    <property type="project" value="TreeGrafter"/>
</dbReference>
<proteinExistence type="predicted"/>
<reference evidence="5" key="1">
    <citation type="submission" date="2017-08" db="EMBL/GenBank/DDBJ databases">
        <title>Draft genome sequence of Lactococcus sp. strain Rs-Y01, isolated from the gut of the lower termite Reticulitermes speratus.</title>
        <authorList>
            <person name="Ohkuma M."/>
            <person name="Yuki M."/>
        </authorList>
    </citation>
    <scope>NUCLEOTIDE SEQUENCE [LARGE SCALE GENOMIC DNA]</scope>
    <source>
        <strain evidence="5">Rs-Y01</strain>
    </source>
</reference>
<dbReference type="SUPFAM" id="SSF100950">
    <property type="entry name" value="NagB/RpiA/CoA transferase-like"/>
    <property type="match status" value="1"/>
</dbReference>
<dbReference type="PANTHER" id="PTHR11280:SF5">
    <property type="entry name" value="GLUCOSAMINE-6-PHOSPHATE ISOMERASE"/>
    <property type="match status" value="1"/>
</dbReference>
<dbReference type="GO" id="GO:0006046">
    <property type="term" value="P:N-acetylglucosamine catabolic process"/>
    <property type="evidence" value="ECO:0007669"/>
    <property type="project" value="TreeGrafter"/>
</dbReference>
<dbReference type="CDD" id="cd01399">
    <property type="entry name" value="GlcN6P_deaminase"/>
    <property type="match status" value="1"/>
</dbReference>
<comment type="caution">
    <text evidence="4">The sequence shown here is derived from an EMBL/GenBank/DDBJ whole genome shotgun (WGS) entry which is preliminary data.</text>
</comment>
<organism evidence="4 5">
    <name type="scientific">Pseudolactococcus reticulitermitis</name>
    <dbReference type="NCBI Taxonomy" id="2025039"/>
    <lineage>
        <taxon>Bacteria</taxon>
        <taxon>Bacillati</taxon>
        <taxon>Bacillota</taxon>
        <taxon>Bacilli</taxon>
        <taxon>Lactobacillales</taxon>
        <taxon>Streptococcaceae</taxon>
        <taxon>Pseudolactococcus</taxon>
    </lineage>
</organism>
<evidence type="ECO:0000256" key="1">
    <source>
        <dbReference type="ARBA" id="ARBA00022801"/>
    </source>
</evidence>
<keyword evidence="5" id="KW-1185">Reference proteome</keyword>
<dbReference type="GO" id="GO:0019262">
    <property type="term" value="P:N-acetylneuraminate catabolic process"/>
    <property type="evidence" value="ECO:0007669"/>
    <property type="project" value="TreeGrafter"/>
</dbReference>
<evidence type="ECO:0000256" key="2">
    <source>
        <dbReference type="ARBA" id="ARBA00023277"/>
    </source>
</evidence>
<evidence type="ECO:0000259" key="3">
    <source>
        <dbReference type="Pfam" id="PF01182"/>
    </source>
</evidence>
<keyword evidence="2" id="KW-0119">Carbohydrate metabolism</keyword>
<dbReference type="Gene3D" id="3.40.50.1360">
    <property type="match status" value="1"/>
</dbReference>
<dbReference type="Proteomes" id="UP000218689">
    <property type="component" value="Unassembled WGS sequence"/>
</dbReference>
<feature type="domain" description="Glucosamine/galactosamine-6-phosphate isomerase" evidence="3">
    <location>
        <begin position="11"/>
        <end position="226"/>
    </location>
</feature>
<accession>A0A224XBP2</accession>
<dbReference type="AlphaFoldDB" id="A0A224XBP2"/>
<evidence type="ECO:0000313" key="4">
    <source>
        <dbReference type="EMBL" id="GAX47115.1"/>
    </source>
</evidence>
<dbReference type="InterPro" id="IPR037171">
    <property type="entry name" value="NagB/RpiA_transferase-like"/>
</dbReference>
<dbReference type="OrthoDB" id="9791139at2"/>
<dbReference type="RefSeq" id="WP_094784159.1">
    <property type="nucleotide sequence ID" value="NZ_BEDT01000001.1"/>
</dbReference>
<name>A0A224XBP2_9LACT</name>
<dbReference type="Pfam" id="PF01182">
    <property type="entry name" value="Glucosamine_iso"/>
    <property type="match status" value="1"/>
</dbReference>
<keyword evidence="1" id="KW-0378">Hydrolase</keyword>
<dbReference type="InterPro" id="IPR004547">
    <property type="entry name" value="Glucosamine6P_isomerase"/>
</dbReference>
<dbReference type="PANTHER" id="PTHR11280">
    <property type="entry name" value="GLUCOSAMINE-6-PHOSPHATE ISOMERASE"/>
    <property type="match status" value="1"/>
</dbReference>
<dbReference type="GO" id="GO:0005975">
    <property type="term" value="P:carbohydrate metabolic process"/>
    <property type="evidence" value="ECO:0007669"/>
    <property type="project" value="InterPro"/>
</dbReference>
<dbReference type="InterPro" id="IPR006148">
    <property type="entry name" value="Glc/Gal-6P_isomerase"/>
</dbReference>
<sequence>MRLTKFKDTAAIVGQIGDEIQALVAQKTDAVICIAGGDTPLPVMKRLVDLKRNGSIDFSKVQFLGLDEWVGLGYDTKGSTRQTLYDNLYHPLAIPEAHIHFFQGDNANLQEEIDKTDAFVEQYGIDYMLLGIGMNGHIGFNEPGVGDDLMTHVIDLDTVTTTVMSKYFDDDLPLTQGMTLGFGQILQTKHLVLMATGEKKREIVKQTMASDMTRQIPSTILKKSVNETNFYVDAAAGELVED</sequence>
<dbReference type="EMBL" id="BEDT01000001">
    <property type="protein sequence ID" value="GAX47115.1"/>
    <property type="molecule type" value="Genomic_DNA"/>
</dbReference>
<dbReference type="GO" id="GO:0006043">
    <property type="term" value="P:glucosamine catabolic process"/>
    <property type="evidence" value="ECO:0007669"/>
    <property type="project" value="TreeGrafter"/>
</dbReference>
<dbReference type="GO" id="GO:0042802">
    <property type="term" value="F:identical protein binding"/>
    <property type="evidence" value="ECO:0007669"/>
    <property type="project" value="TreeGrafter"/>
</dbReference>
<gene>
    <name evidence="4" type="ORF">RsY01_697</name>
</gene>
<protein>
    <submittedName>
        <fullName evidence="4">Glucosamine-6-phosphate deaminase</fullName>
    </submittedName>
</protein>
<dbReference type="GO" id="GO:0004342">
    <property type="term" value="F:glucosamine-6-phosphate deaminase activity"/>
    <property type="evidence" value="ECO:0007669"/>
    <property type="project" value="InterPro"/>
</dbReference>
<evidence type="ECO:0000313" key="5">
    <source>
        <dbReference type="Proteomes" id="UP000218689"/>
    </source>
</evidence>